<keyword evidence="2" id="KW-0472">Membrane</keyword>
<sequence>MRRILLTSGEVSILGSMAIVVVCTLALFLSGYVIQQRTLRDLRVAIRPREVRAHPPRAYLPEYFRPRQEEDVDGVGIAESEAEKEAREMQQALAAKTDPRLARSTQASPDADDDDDDEAAGSSARQRAVVEELQAQVAAKAWGVEHPDPAKHSRIPVTRAERRRIIKEEIRRLAAAEQPVYYQRRLW</sequence>
<gene>
    <name evidence="3" type="ORF">CDD81_6657</name>
</gene>
<dbReference type="EMBL" id="NJET01000062">
    <property type="protein sequence ID" value="PHH62857.1"/>
    <property type="molecule type" value="Genomic_DNA"/>
</dbReference>
<evidence type="ECO:0000313" key="3">
    <source>
        <dbReference type="EMBL" id="PHH62857.1"/>
    </source>
</evidence>
<proteinExistence type="predicted"/>
<evidence type="ECO:0000313" key="4">
    <source>
        <dbReference type="Proteomes" id="UP000226192"/>
    </source>
</evidence>
<organism evidence="3 4">
    <name type="scientific">Ophiocordyceps australis</name>
    <dbReference type="NCBI Taxonomy" id="1399860"/>
    <lineage>
        <taxon>Eukaryota</taxon>
        <taxon>Fungi</taxon>
        <taxon>Dikarya</taxon>
        <taxon>Ascomycota</taxon>
        <taxon>Pezizomycotina</taxon>
        <taxon>Sordariomycetes</taxon>
        <taxon>Hypocreomycetidae</taxon>
        <taxon>Hypocreales</taxon>
        <taxon>Ophiocordycipitaceae</taxon>
        <taxon>Ophiocordyceps</taxon>
    </lineage>
</organism>
<dbReference type="AlphaFoldDB" id="A0A2C5Y2F1"/>
<dbReference type="Proteomes" id="UP000226192">
    <property type="component" value="Unassembled WGS sequence"/>
</dbReference>
<feature type="region of interest" description="Disordered" evidence="1">
    <location>
        <begin position="81"/>
        <end position="126"/>
    </location>
</feature>
<accession>A0A2C5Y2F1</accession>
<keyword evidence="2" id="KW-1133">Transmembrane helix</keyword>
<reference evidence="3 4" key="1">
    <citation type="submission" date="2017-06" db="EMBL/GenBank/DDBJ databases">
        <title>Ant-infecting Ophiocordyceps genomes reveal a high diversity of potential behavioral manipulation genes and a possible major role for enterotoxins.</title>
        <authorList>
            <person name="De Bekker C."/>
            <person name="Evans H.C."/>
            <person name="Brachmann A."/>
            <person name="Hughes D.P."/>
        </authorList>
    </citation>
    <scope>NUCLEOTIDE SEQUENCE [LARGE SCALE GENOMIC DNA]</scope>
    <source>
        <strain evidence="3 4">Map64</strain>
    </source>
</reference>
<evidence type="ECO:0000256" key="2">
    <source>
        <dbReference type="SAM" id="Phobius"/>
    </source>
</evidence>
<evidence type="ECO:0000256" key="1">
    <source>
        <dbReference type="SAM" id="MobiDB-lite"/>
    </source>
</evidence>
<feature type="compositionally biased region" description="Acidic residues" evidence="1">
    <location>
        <begin position="110"/>
        <end position="119"/>
    </location>
</feature>
<name>A0A2C5Y2F1_9HYPO</name>
<dbReference type="OrthoDB" id="5367275at2759"/>
<keyword evidence="2" id="KW-0812">Transmembrane</keyword>
<comment type="caution">
    <text evidence="3">The sequence shown here is derived from an EMBL/GenBank/DDBJ whole genome shotgun (WGS) entry which is preliminary data.</text>
</comment>
<feature type="transmembrane region" description="Helical" evidence="2">
    <location>
        <begin position="12"/>
        <end position="34"/>
    </location>
</feature>
<protein>
    <submittedName>
        <fullName evidence="3">Uncharacterized protein</fullName>
    </submittedName>
</protein>
<keyword evidence="4" id="KW-1185">Reference proteome</keyword>